<dbReference type="PANTHER" id="PTHR37299">
    <property type="entry name" value="TRANSCRIPTIONAL REGULATOR-RELATED"/>
    <property type="match status" value="1"/>
</dbReference>
<dbReference type="AlphaFoldDB" id="A0A5B8VM46"/>
<dbReference type="RefSeq" id="WP_146782288.1">
    <property type="nucleotide sequence ID" value="NZ_CP042434.1"/>
</dbReference>
<dbReference type="PANTHER" id="PTHR37299:SF1">
    <property type="entry name" value="STAGE 0 SPORULATION PROTEIN A HOMOLOG"/>
    <property type="match status" value="1"/>
</dbReference>
<evidence type="ECO:0000259" key="2">
    <source>
        <dbReference type="PROSITE" id="PS50110"/>
    </source>
</evidence>
<gene>
    <name evidence="4" type="ORF">FSB73_11875</name>
</gene>
<dbReference type="PROSITE" id="PS50110">
    <property type="entry name" value="RESPONSE_REGULATORY"/>
    <property type="match status" value="1"/>
</dbReference>
<evidence type="ECO:0000313" key="4">
    <source>
        <dbReference type="EMBL" id="QEC72263.1"/>
    </source>
</evidence>
<dbReference type="OrthoDB" id="9787344at2"/>
<dbReference type="Gene3D" id="3.40.50.2300">
    <property type="match status" value="1"/>
</dbReference>
<dbReference type="Pfam" id="PF04397">
    <property type="entry name" value="LytTR"/>
    <property type="match status" value="1"/>
</dbReference>
<dbReference type="SUPFAM" id="SSF52172">
    <property type="entry name" value="CheY-like"/>
    <property type="match status" value="1"/>
</dbReference>
<dbReference type="InterPro" id="IPR007492">
    <property type="entry name" value="LytTR_DNA-bd_dom"/>
</dbReference>
<dbReference type="GO" id="GO:0003677">
    <property type="term" value="F:DNA binding"/>
    <property type="evidence" value="ECO:0007669"/>
    <property type="project" value="InterPro"/>
</dbReference>
<accession>A0A5B8VM46</accession>
<dbReference type="SMART" id="SM00850">
    <property type="entry name" value="LytTR"/>
    <property type="match status" value="1"/>
</dbReference>
<feature type="domain" description="HTH LytTR-type" evidence="3">
    <location>
        <begin position="132"/>
        <end position="200"/>
    </location>
</feature>
<dbReference type="Proteomes" id="UP000321291">
    <property type="component" value="Chromosome"/>
</dbReference>
<reference evidence="4 5" key="1">
    <citation type="journal article" date="2017" name="Int. J. Syst. Evol. Microbiol.">
        <title>Arachidicoccus ginsenosidivorans sp. nov., with ginsenoside-converting activity isolated from ginseng cultivating soil.</title>
        <authorList>
            <person name="Siddiqi M.Z."/>
            <person name="Aslam Z."/>
            <person name="Im W.T."/>
        </authorList>
    </citation>
    <scope>NUCLEOTIDE SEQUENCE [LARGE SCALE GENOMIC DNA]</scope>
    <source>
        <strain evidence="4 5">Gsoil 809</strain>
    </source>
</reference>
<dbReference type="InterPro" id="IPR046947">
    <property type="entry name" value="LytR-like"/>
</dbReference>
<sequence length="238" mass="27354">MNCIIIDDEPLAREGMLLLLQNIPDIEVLGVFNSAKKASAFMEKEKVNLIFLDIHMPAISGLEFAVSIPKETLIIFVTAYTQYAIDSYEFDAIDYLIKPVNKTRLEKAVKKAFTYHSLVDHQGSTESICSDFVLIKADRRYHKIFFQNILYIQGLKDYVIIFLEGKKIITSMNLKTIHGYLQPNKFCRVSKSFLVNINHIDCFDHHNIYIQDAEIPIGDVFRKDFLELYLGGGFTDKL</sequence>
<dbReference type="InterPro" id="IPR001789">
    <property type="entry name" value="Sig_transdc_resp-reg_receiver"/>
</dbReference>
<feature type="domain" description="Response regulatory" evidence="2">
    <location>
        <begin position="2"/>
        <end position="113"/>
    </location>
</feature>
<dbReference type="SMART" id="SM00448">
    <property type="entry name" value="REC"/>
    <property type="match status" value="1"/>
</dbReference>
<keyword evidence="5" id="KW-1185">Reference proteome</keyword>
<dbReference type="FunFam" id="3.40.50.2300:FF:000051">
    <property type="entry name" value="Two-component response regulator yehT"/>
    <property type="match status" value="1"/>
</dbReference>
<protein>
    <submittedName>
        <fullName evidence="4">Response regulator transcription factor</fullName>
    </submittedName>
</protein>
<dbReference type="Gene3D" id="2.40.50.1020">
    <property type="entry name" value="LytTr DNA-binding domain"/>
    <property type="match status" value="1"/>
</dbReference>
<keyword evidence="1" id="KW-0597">Phosphoprotein</keyword>
<dbReference type="EMBL" id="CP042434">
    <property type="protein sequence ID" value="QEC72263.1"/>
    <property type="molecule type" value="Genomic_DNA"/>
</dbReference>
<dbReference type="GO" id="GO:0000156">
    <property type="term" value="F:phosphorelay response regulator activity"/>
    <property type="evidence" value="ECO:0007669"/>
    <property type="project" value="InterPro"/>
</dbReference>
<evidence type="ECO:0000259" key="3">
    <source>
        <dbReference type="PROSITE" id="PS50930"/>
    </source>
</evidence>
<dbReference type="PROSITE" id="PS50930">
    <property type="entry name" value="HTH_LYTTR"/>
    <property type="match status" value="1"/>
</dbReference>
<evidence type="ECO:0000313" key="5">
    <source>
        <dbReference type="Proteomes" id="UP000321291"/>
    </source>
</evidence>
<proteinExistence type="predicted"/>
<evidence type="ECO:0000256" key="1">
    <source>
        <dbReference type="PROSITE-ProRule" id="PRU00169"/>
    </source>
</evidence>
<dbReference type="Pfam" id="PF00072">
    <property type="entry name" value="Response_reg"/>
    <property type="match status" value="1"/>
</dbReference>
<organism evidence="4 5">
    <name type="scientific">Arachidicoccus ginsenosidivorans</name>
    <dbReference type="NCBI Taxonomy" id="496057"/>
    <lineage>
        <taxon>Bacteria</taxon>
        <taxon>Pseudomonadati</taxon>
        <taxon>Bacteroidota</taxon>
        <taxon>Chitinophagia</taxon>
        <taxon>Chitinophagales</taxon>
        <taxon>Chitinophagaceae</taxon>
        <taxon>Arachidicoccus</taxon>
    </lineage>
</organism>
<feature type="modified residue" description="4-aspartylphosphate" evidence="1">
    <location>
        <position position="53"/>
    </location>
</feature>
<name>A0A5B8VM46_9BACT</name>
<dbReference type="InterPro" id="IPR011006">
    <property type="entry name" value="CheY-like_superfamily"/>
</dbReference>
<dbReference type="KEGG" id="agi:FSB73_11875"/>